<sequence>MSIVDLRPIVAADLATEIARSGRSYKEIACASGVSRRLVQAIHTRGVWPRELGHGSFQVARIAIGLLKLASDKPETNVVHIGSTDIPVAVRLLRPGETHQEVTDLLAETSRRLEEIEAMEPPQATDILSNPEEHQNLIDLVLALGDGDVATAAERLSEVIDERVREAMFAAEGVD</sequence>
<proteinExistence type="predicted"/>
<keyword evidence="2" id="KW-1185">Reference proteome</keyword>
<protein>
    <submittedName>
        <fullName evidence="1">Uncharacterized protein</fullName>
    </submittedName>
</protein>
<reference evidence="1" key="1">
    <citation type="submission" date="2020-10" db="EMBL/GenBank/DDBJ databases">
        <authorList>
            <person name="Abbas A."/>
            <person name="Razzaq R."/>
            <person name="Waqas M."/>
            <person name="Abbas N."/>
            <person name="Nielsen T.K."/>
            <person name="Hansen L.H."/>
            <person name="Hussain S."/>
            <person name="Shahid M."/>
        </authorList>
    </citation>
    <scope>NUCLEOTIDE SEQUENCE</scope>
    <source>
        <strain evidence="1">S14</strain>
    </source>
</reference>
<dbReference type="RefSeq" id="WP_309389250.1">
    <property type="nucleotide sequence ID" value="NZ_JADBEO010000007.1"/>
</dbReference>
<accession>A0ABU1DCV2</accession>
<dbReference type="EMBL" id="JADBEO010000007">
    <property type="protein sequence ID" value="MDR4305878.1"/>
    <property type="molecule type" value="Genomic_DNA"/>
</dbReference>
<evidence type="ECO:0000313" key="1">
    <source>
        <dbReference type="EMBL" id="MDR4305878.1"/>
    </source>
</evidence>
<gene>
    <name evidence="1" type="ORF">IHQ68_04460</name>
</gene>
<dbReference type="Proteomes" id="UP001181622">
    <property type="component" value="Unassembled WGS sequence"/>
</dbReference>
<name>A0ABU1DCV2_9HYPH</name>
<evidence type="ECO:0000313" key="2">
    <source>
        <dbReference type="Proteomes" id="UP001181622"/>
    </source>
</evidence>
<comment type="caution">
    <text evidence="1">The sequence shown here is derived from an EMBL/GenBank/DDBJ whole genome shotgun (WGS) entry which is preliminary data.</text>
</comment>
<organism evidence="1 2">
    <name type="scientific">Chelatococcus sambhunathii</name>
    <dbReference type="NCBI Taxonomy" id="363953"/>
    <lineage>
        <taxon>Bacteria</taxon>
        <taxon>Pseudomonadati</taxon>
        <taxon>Pseudomonadota</taxon>
        <taxon>Alphaproteobacteria</taxon>
        <taxon>Hyphomicrobiales</taxon>
        <taxon>Chelatococcaceae</taxon>
        <taxon>Chelatococcus</taxon>
    </lineage>
</organism>